<dbReference type="Pfam" id="PF14512">
    <property type="entry name" value="TM1586_NiRdase"/>
    <property type="match status" value="1"/>
</dbReference>
<reference evidence="2 3" key="1">
    <citation type="submission" date="2020-01" db="EMBL/GenBank/DDBJ databases">
        <title>Anaeroalcalibacter tamaniensis gen. nov., sp. nov., moderately halophilic strictly anaerobic fermenter bacterium from mud volcano of Taman peninsula.</title>
        <authorList>
            <person name="Frolova A."/>
            <person name="Merkel A.Y."/>
            <person name="Slobodkin A.I."/>
        </authorList>
    </citation>
    <scope>NUCLEOTIDE SEQUENCE [LARGE SCALE GENOMIC DNA]</scope>
    <source>
        <strain evidence="2 3">F-3ap</strain>
    </source>
</reference>
<evidence type="ECO:0000259" key="1">
    <source>
        <dbReference type="Pfam" id="PF14512"/>
    </source>
</evidence>
<dbReference type="InterPro" id="IPR050627">
    <property type="entry name" value="Nitroreductase/BluB"/>
</dbReference>
<dbReference type="GO" id="GO:0016491">
    <property type="term" value="F:oxidoreductase activity"/>
    <property type="evidence" value="ECO:0007669"/>
    <property type="project" value="InterPro"/>
</dbReference>
<dbReference type="Proteomes" id="UP000461585">
    <property type="component" value="Unassembled WGS sequence"/>
</dbReference>
<organism evidence="2 3">
    <name type="scientific">Anaerotalea alkaliphila</name>
    <dbReference type="NCBI Taxonomy" id="2662126"/>
    <lineage>
        <taxon>Bacteria</taxon>
        <taxon>Bacillati</taxon>
        <taxon>Bacillota</taxon>
        <taxon>Clostridia</taxon>
        <taxon>Eubacteriales</taxon>
        <taxon>Anaerotalea</taxon>
    </lineage>
</organism>
<dbReference type="EMBL" id="JAAEEH010000002">
    <property type="protein sequence ID" value="NDL66337.1"/>
    <property type="molecule type" value="Genomic_DNA"/>
</dbReference>
<dbReference type="Gene3D" id="3.40.109.10">
    <property type="entry name" value="NADH Oxidase"/>
    <property type="match status" value="1"/>
</dbReference>
<dbReference type="AlphaFoldDB" id="A0A7X5HTE5"/>
<sequence length="254" mass="28712">MLWTDWEGAIRERKSVRSFQPEAVEEGKMEKLKNFLRQMRVPFEHQVECRLFRAEQGEGLYPGMDTPPDNVAFVTELDPVSVSKAGFVGELLLLYAQSLGISSCWHGTYRKKWEGAAPVCLSPLGTPAPERRGLLERVFKAVTVGGRKPLEELLVRKKGMTINQITNTVQFALHLARMAPSAYNGQPWRFDVSEDSRTVRLLLGSGGKSRKWKHQDLDLGICACHFWLGLTLRGVKPRVEVKEEDGRAAWTFSL</sequence>
<evidence type="ECO:0000313" key="3">
    <source>
        <dbReference type="Proteomes" id="UP000461585"/>
    </source>
</evidence>
<feature type="domain" description="Putative nitroreductase TM1586" evidence="1">
    <location>
        <begin position="9"/>
        <end position="229"/>
    </location>
</feature>
<gene>
    <name evidence="2" type="ORF">GXN74_01065</name>
</gene>
<dbReference type="PANTHER" id="PTHR23026">
    <property type="entry name" value="NADPH NITROREDUCTASE"/>
    <property type="match status" value="1"/>
</dbReference>
<dbReference type="SUPFAM" id="SSF55469">
    <property type="entry name" value="FMN-dependent nitroreductase-like"/>
    <property type="match status" value="2"/>
</dbReference>
<dbReference type="InterPro" id="IPR000415">
    <property type="entry name" value="Nitroreductase-like"/>
</dbReference>
<dbReference type="InterPro" id="IPR029478">
    <property type="entry name" value="TM1586_NiRdase"/>
</dbReference>
<comment type="caution">
    <text evidence="2">The sequence shown here is derived from an EMBL/GenBank/DDBJ whole genome shotgun (WGS) entry which is preliminary data.</text>
</comment>
<evidence type="ECO:0000313" key="2">
    <source>
        <dbReference type="EMBL" id="NDL66337.1"/>
    </source>
</evidence>
<protein>
    <recommendedName>
        <fullName evidence="1">Putative nitroreductase TM1586 domain-containing protein</fullName>
    </recommendedName>
</protein>
<proteinExistence type="predicted"/>
<dbReference type="Gene3D" id="3.40.109.30">
    <property type="entry name" value="putative nitroreductase (tm1586), domain 2"/>
    <property type="match status" value="1"/>
</dbReference>
<accession>A0A7X5HTE5</accession>
<name>A0A7X5HTE5_9FIRM</name>
<keyword evidence="3" id="KW-1185">Reference proteome</keyword>
<dbReference type="PANTHER" id="PTHR23026:SF123">
    <property type="entry name" value="NAD(P)H NITROREDUCTASE RV3131-RELATED"/>
    <property type="match status" value="1"/>
</dbReference>
<dbReference type="RefSeq" id="WP_162369068.1">
    <property type="nucleotide sequence ID" value="NZ_JAAEEH010000002.1"/>
</dbReference>